<dbReference type="SMART" id="SM00354">
    <property type="entry name" value="HTH_LACI"/>
    <property type="match status" value="1"/>
</dbReference>
<dbReference type="SUPFAM" id="SSF53822">
    <property type="entry name" value="Periplasmic binding protein-like I"/>
    <property type="match status" value="1"/>
</dbReference>
<dbReference type="Pfam" id="PF00356">
    <property type="entry name" value="LacI"/>
    <property type="match status" value="1"/>
</dbReference>
<dbReference type="CDD" id="cd01392">
    <property type="entry name" value="HTH_LacI"/>
    <property type="match status" value="1"/>
</dbReference>
<dbReference type="InterPro" id="IPR046335">
    <property type="entry name" value="LacI/GalR-like_sensor"/>
</dbReference>
<keyword evidence="1" id="KW-0678">Repressor</keyword>
<protein>
    <submittedName>
        <fullName evidence="6">LacI family DNA-binding transcriptional regulator</fullName>
    </submittedName>
</protein>
<dbReference type="GO" id="GO:0003677">
    <property type="term" value="F:DNA binding"/>
    <property type="evidence" value="ECO:0007669"/>
    <property type="project" value="UniProtKB-KW"/>
</dbReference>
<organism evidence="6 7">
    <name type="scientific">Pseudoxanthomonas putridarboris</name>
    <dbReference type="NCBI Taxonomy" id="752605"/>
    <lineage>
        <taxon>Bacteria</taxon>
        <taxon>Pseudomonadati</taxon>
        <taxon>Pseudomonadota</taxon>
        <taxon>Gammaproteobacteria</taxon>
        <taxon>Lysobacterales</taxon>
        <taxon>Lysobacteraceae</taxon>
        <taxon>Pseudoxanthomonas</taxon>
    </lineage>
</organism>
<dbReference type="InterPro" id="IPR000843">
    <property type="entry name" value="HTH_LacI"/>
</dbReference>
<dbReference type="PANTHER" id="PTHR30146">
    <property type="entry name" value="LACI-RELATED TRANSCRIPTIONAL REPRESSOR"/>
    <property type="match status" value="1"/>
</dbReference>
<comment type="caution">
    <text evidence="6">The sequence shown here is derived from an EMBL/GenBank/DDBJ whole genome shotgun (WGS) entry which is preliminary data.</text>
</comment>
<dbReference type="InterPro" id="IPR010982">
    <property type="entry name" value="Lambda_DNA-bd_dom_sf"/>
</dbReference>
<dbReference type="SUPFAM" id="SSF47413">
    <property type="entry name" value="lambda repressor-like DNA-binding domains"/>
    <property type="match status" value="1"/>
</dbReference>
<keyword evidence="7" id="KW-1185">Reference proteome</keyword>
<accession>A0ABU9IYQ5</accession>
<dbReference type="PROSITE" id="PS50932">
    <property type="entry name" value="HTH_LACI_2"/>
    <property type="match status" value="1"/>
</dbReference>
<evidence type="ECO:0000313" key="7">
    <source>
        <dbReference type="Proteomes" id="UP001459204"/>
    </source>
</evidence>
<proteinExistence type="predicted"/>
<dbReference type="CDD" id="cd06267">
    <property type="entry name" value="PBP1_LacI_sugar_binding-like"/>
    <property type="match status" value="1"/>
</dbReference>
<name>A0ABU9IYQ5_9GAMM</name>
<evidence type="ECO:0000259" key="5">
    <source>
        <dbReference type="PROSITE" id="PS50932"/>
    </source>
</evidence>
<evidence type="ECO:0000256" key="4">
    <source>
        <dbReference type="ARBA" id="ARBA00023163"/>
    </source>
</evidence>
<gene>
    <name evidence="6" type="ORF">AAD027_06995</name>
</gene>
<reference evidence="6 7" key="1">
    <citation type="submission" date="2024-04" db="EMBL/GenBank/DDBJ databases">
        <title>Draft genome sequence of Pseudoxanthomonas putridarboris WD12.</title>
        <authorList>
            <person name="Oh J."/>
        </authorList>
    </citation>
    <scope>NUCLEOTIDE SEQUENCE [LARGE SCALE GENOMIC DNA]</scope>
    <source>
        <strain evidence="6 7">WD12</strain>
    </source>
</reference>
<keyword evidence="2" id="KW-0805">Transcription regulation</keyword>
<evidence type="ECO:0000256" key="3">
    <source>
        <dbReference type="ARBA" id="ARBA00023125"/>
    </source>
</evidence>
<evidence type="ECO:0000313" key="6">
    <source>
        <dbReference type="EMBL" id="MEL1264115.1"/>
    </source>
</evidence>
<dbReference type="PANTHER" id="PTHR30146:SF148">
    <property type="entry name" value="HTH-TYPE TRANSCRIPTIONAL REPRESSOR PURR-RELATED"/>
    <property type="match status" value="1"/>
</dbReference>
<keyword evidence="3 6" id="KW-0238">DNA-binding</keyword>
<evidence type="ECO:0000256" key="1">
    <source>
        <dbReference type="ARBA" id="ARBA00022491"/>
    </source>
</evidence>
<dbReference type="PROSITE" id="PS00356">
    <property type="entry name" value="HTH_LACI_1"/>
    <property type="match status" value="1"/>
</dbReference>
<dbReference type="Gene3D" id="3.40.50.2300">
    <property type="match status" value="2"/>
</dbReference>
<dbReference type="EMBL" id="JBBWWT010000002">
    <property type="protein sequence ID" value="MEL1264115.1"/>
    <property type="molecule type" value="Genomic_DNA"/>
</dbReference>
<evidence type="ECO:0000256" key="2">
    <source>
        <dbReference type="ARBA" id="ARBA00023015"/>
    </source>
</evidence>
<sequence length="333" mass="35691">MTDTHSKRPTLKDLAKAASVSLASASYAINGTGSLGEQTRQHVLRVAEDIGYRQNLNARAMRTGRTRAIGLVLPDLSNPFFPSLAQSVIQTARRWGFSVYVTDTEGSEELERDTLKELVGRNVDGLIWFPIRDVDTAGPLIGNVPTIVLDRSLPGFECIQADYALGGQRAVEHLLAAGHRRIGIVSGPTDIASMRQRCEAAAAQIGRHGELAFQVSNAFSTDLEPAVAAAIDNRAATAVFVGADVIAMGILGHAQTHGLKVPDDLSIVGFDDIPWANFSSPPLTTIEMPLEQMASEAVEALAQRIDGNPRASRRIILDTPLISRRSVARPAAA</sequence>
<keyword evidence="4" id="KW-0804">Transcription</keyword>
<dbReference type="RefSeq" id="WP_341725288.1">
    <property type="nucleotide sequence ID" value="NZ_JBBWWT010000002.1"/>
</dbReference>
<dbReference type="Proteomes" id="UP001459204">
    <property type="component" value="Unassembled WGS sequence"/>
</dbReference>
<dbReference type="InterPro" id="IPR028082">
    <property type="entry name" value="Peripla_BP_I"/>
</dbReference>
<dbReference type="Pfam" id="PF13377">
    <property type="entry name" value="Peripla_BP_3"/>
    <property type="match status" value="1"/>
</dbReference>
<dbReference type="Gene3D" id="1.10.260.40">
    <property type="entry name" value="lambda repressor-like DNA-binding domains"/>
    <property type="match status" value="1"/>
</dbReference>
<feature type="domain" description="HTH lacI-type" evidence="5">
    <location>
        <begin position="9"/>
        <end position="63"/>
    </location>
</feature>